<proteinExistence type="predicted"/>
<organism evidence="1 2">
    <name type="scientific">Fusarium keratoplasticum</name>
    <dbReference type="NCBI Taxonomy" id="1328300"/>
    <lineage>
        <taxon>Eukaryota</taxon>
        <taxon>Fungi</taxon>
        <taxon>Dikarya</taxon>
        <taxon>Ascomycota</taxon>
        <taxon>Pezizomycotina</taxon>
        <taxon>Sordariomycetes</taxon>
        <taxon>Hypocreomycetidae</taxon>
        <taxon>Hypocreales</taxon>
        <taxon>Nectriaceae</taxon>
        <taxon>Fusarium</taxon>
        <taxon>Fusarium solani species complex</taxon>
    </lineage>
</organism>
<keyword evidence="2" id="KW-1185">Reference proteome</keyword>
<dbReference type="EMBL" id="CM046505">
    <property type="protein sequence ID" value="KAI8674516.1"/>
    <property type="molecule type" value="Genomic_DNA"/>
</dbReference>
<gene>
    <name evidence="1" type="ORF">NCS57_00349600</name>
</gene>
<accession>A0ACC0R6C0</accession>
<dbReference type="Proteomes" id="UP001065298">
    <property type="component" value="Chromosome 3"/>
</dbReference>
<sequence length="1127" mass="123519">MGIRSLICGLLYLTEVGSATPTQKRAATADGYYVTPYYPAPFGGWVGEWAKSYDKAKKLVDSMTLAEKTNITAGSGLFMGSADRVGFPQLCLNDAANGIRLTDNVTVFPDGITAGATFDKKLLYERGAAIGKEARGKGVNIWLGPSVGPIGRKPKGGRNWEGFGADPALQAIGARETIKGVQGQGVIATIKHLIGNEQEMYRRQTTDFVSPAYSANIDDRTLHEVYLWPFAEAVRAGVGAAMTAYNRVNGTMSSEHSYLINALLKDELGFQGFVMTDWLSQITGVHSALAGMDMSMPGDPIIPLLGNSLWMYELTRATLNGSVPMSRLNDMATRIVAAWYQFGQDDGFPKVNFDTNTKAAVGPLYPGAWPNSPSGVVNRYVQVQEDHDVIAREIAQDAITLLKNEHKMLPLSTNSPLKIFGTGAQANPDGPNACVDRSCNKGTLGQGWGSGTVDYMYLDDPIGAIKKEAKDVTFYNTDKFPSVPNPTDKDVAVVFITSDSGENQYEVEGNHGDRDASRLNPWHGGNDLVKAAAAKYKNVIVVAHTVGPLVLEEWIDLPSVKSVLIAHLPGQEAGKSLTNVLFGHVSPSGHLPYSITYAEDDMPASVVKLIDSGFRDPPQDTYSEGLYIDYRWLNKEKTRPRYAFGHGLSYTSFSYTKATIEKVTQLSKYPPTRPAKGKMLDYSQDIPDYREAIKPSSFKTVWRYLYSWLSESDAKKAAERATTTKFNYPDGYTNVQKTASPRSGGAEGGNPALWDEAYRLSVVVTNEGADFAGKASLQAYVQFPNGISYDTPVIQLRDFEKTRELAPGESEKLEVVLTRKDVSVWDAETQDWVIPEVDGGYRIWLGEVDGTYHVFASTAQQSGYNLVYLSFTDIEKAGDAEFHYLDETPIGKGYRAAPQVFFFEPQGLWYLVYQNGNAAYSTNKDISNPAGWSAPKNFYSAQPGIIKQNIGNGNWVDMWVICDSTNCHLFSSDDNGQLYRSSTTLQNFPEGMDNTVIALSDSNPNRLFEASCVYTLEEGGYLLLVEAIGSDGARYFRSWTASSIDGKWNGLADSEENPFARSNNVNFSGTAWTKSISHGEVVRTKTDQTLTISLNGMRFLYQGLDPGASGEYNALPWKLGLITQSSS</sequence>
<evidence type="ECO:0000313" key="1">
    <source>
        <dbReference type="EMBL" id="KAI8674516.1"/>
    </source>
</evidence>
<comment type="caution">
    <text evidence="1">The sequence shown here is derived from an EMBL/GenBank/DDBJ whole genome shotgun (WGS) entry which is preliminary data.</text>
</comment>
<evidence type="ECO:0000313" key="2">
    <source>
        <dbReference type="Proteomes" id="UP001065298"/>
    </source>
</evidence>
<reference evidence="1" key="1">
    <citation type="submission" date="2022-06" db="EMBL/GenBank/DDBJ databases">
        <title>Fusarium solani species complex genomes reveal bases of compartmentalisation and animal pathogenesis.</title>
        <authorList>
            <person name="Tsai I.J."/>
        </authorList>
    </citation>
    <scope>NUCLEOTIDE SEQUENCE</scope>
    <source>
        <strain evidence="1">Fu6.1</strain>
    </source>
</reference>
<protein>
    <submittedName>
        <fullName evidence="1">Beta-glucosidase</fullName>
    </submittedName>
</protein>
<name>A0ACC0R6C0_9HYPO</name>